<protein>
    <submittedName>
        <fullName evidence="1">Uncharacterized protein</fullName>
    </submittedName>
</protein>
<accession>A0ABD3R0P7</accession>
<sequence length="153" mass="17201">MEVTLVLWMTSYDKIRPSISTLIDEVISHLDSNSYDKTTTSPSFDQVVIAGEGEPTLRMDALLAVSRQIQLHRTENGPFPLHRHMVLRVMMEACISHISVALNTANRHEYDVLMEPCCYSSGRTMPGTAHDMVCEFMLEAAKVKMEVEITGID</sequence>
<reference evidence="1 2" key="1">
    <citation type="journal article" date="2020" name="G3 (Bethesda)">
        <title>Improved Reference Genome for Cyclotella cryptica CCMP332, a Model for Cell Wall Morphogenesis, Salinity Adaptation, and Lipid Production in Diatoms (Bacillariophyta).</title>
        <authorList>
            <person name="Roberts W.R."/>
            <person name="Downey K.M."/>
            <person name="Ruck E.C."/>
            <person name="Traller J.C."/>
            <person name="Alverson A.J."/>
        </authorList>
    </citation>
    <scope>NUCLEOTIDE SEQUENCE [LARGE SCALE GENOMIC DNA]</scope>
    <source>
        <strain evidence="1 2">CCMP332</strain>
    </source>
</reference>
<proteinExistence type="predicted"/>
<dbReference type="EMBL" id="JABMIG020000001">
    <property type="protein sequence ID" value="KAL3805928.1"/>
    <property type="molecule type" value="Genomic_DNA"/>
</dbReference>
<keyword evidence="2" id="KW-1185">Reference proteome</keyword>
<dbReference type="Proteomes" id="UP001516023">
    <property type="component" value="Unassembled WGS sequence"/>
</dbReference>
<comment type="caution">
    <text evidence="1">The sequence shown here is derived from an EMBL/GenBank/DDBJ whole genome shotgun (WGS) entry which is preliminary data.</text>
</comment>
<evidence type="ECO:0000313" key="1">
    <source>
        <dbReference type="EMBL" id="KAL3805928.1"/>
    </source>
</evidence>
<organism evidence="1 2">
    <name type="scientific">Cyclotella cryptica</name>
    <dbReference type="NCBI Taxonomy" id="29204"/>
    <lineage>
        <taxon>Eukaryota</taxon>
        <taxon>Sar</taxon>
        <taxon>Stramenopiles</taxon>
        <taxon>Ochrophyta</taxon>
        <taxon>Bacillariophyta</taxon>
        <taxon>Coscinodiscophyceae</taxon>
        <taxon>Thalassiosirophycidae</taxon>
        <taxon>Stephanodiscales</taxon>
        <taxon>Stephanodiscaceae</taxon>
        <taxon>Cyclotella</taxon>
    </lineage>
</organism>
<dbReference type="AlphaFoldDB" id="A0ABD3R0P7"/>
<evidence type="ECO:0000313" key="2">
    <source>
        <dbReference type="Proteomes" id="UP001516023"/>
    </source>
</evidence>
<gene>
    <name evidence="1" type="ORF">HJC23_007889</name>
</gene>
<name>A0ABD3R0P7_9STRA</name>